<feature type="binding site" evidence="10">
    <location>
        <position position="227"/>
    </location>
    <ligand>
        <name>Zn(2+)</name>
        <dbReference type="ChEBI" id="CHEBI:29105"/>
        <note>catalytic</note>
    </ligand>
</feature>
<comment type="caution">
    <text evidence="13">The sequence shown here is derived from an EMBL/GenBank/DDBJ whole genome shotgun (WGS) entry which is preliminary data.</text>
</comment>
<feature type="binding site" evidence="10">
    <location>
        <position position="81"/>
    </location>
    <ligand>
        <name>Zn(2+)</name>
        <dbReference type="ChEBI" id="CHEBI:29105"/>
        <note>catalytic</note>
    </ligand>
</feature>
<organism evidence="13 14">
    <name type="scientific">Cudoniella acicularis</name>
    <dbReference type="NCBI Taxonomy" id="354080"/>
    <lineage>
        <taxon>Eukaryota</taxon>
        <taxon>Fungi</taxon>
        <taxon>Dikarya</taxon>
        <taxon>Ascomycota</taxon>
        <taxon>Pezizomycotina</taxon>
        <taxon>Leotiomycetes</taxon>
        <taxon>Helotiales</taxon>
        <taxon>Tricladiaceae</taxon>
        <taxon>Cudoniella</taxon>
    </lineage>
</organism>
<feature type="transmembrane region" description="Helical" evidence="11">
    <location>
        <begin position="141"/>
        <end position="165"/>
    </location>
</feature>
<dbReference type="GO" id="GO:0016811">
    <property type="term" value="F:hydrolase activity, acting on carbon-nitrogen (but not peptide) bonds, in linear amides"/>
    <property type="evidence" value="ECO:0007669"/>
    <property type="project" value="InterPro"/>
</dbReference>
<evidence type="ECO:0000256" key="2">
    <source>
        <dbReference type="ARBA" id="ARBA00009780"/>
    </source>
</evidence>
<evidence type="ECO:0000256" key="4">
    <source>
        <dbReference type="ARBA" id="ARBA00022737"/>
    </source>
</evidence>
<feature type="binding site" evidence="10">
    <location>
        <position position="223"/>
    </location>
    <ligand>
        <name>Zn(2+)</name>
        <dbReference type="ChEBI" id="CHEBI:29105"/>
        <note>catalytic</note>
    </ligand>
</feature>
<dbReference type="OrthoDB" id="26525at2759"/>
<keyword evidence="14" id="KW-1185">Reference proteome</keyword>
<keyword evidence="9" id="KW-0479">Metal-binding</keyword>
<feature type="domain" description="EF-hand" evidence="12">
    <location>
        <begin position="247"/>
        <end position="282"/>
    </location>
</feature>
<feature type="transmembrane region" description="Helical" evidence="11">
    <location>
        <begin position="177"/>
        <end position="197"/>
    </location>
</feature>
<keyword evidence="6 9" id="KW-0106">Calcium</keyword>
<evidence type="ECO:0000259" key="12">
    <source>
        <dbReference type="PROSITE" id="PS50222"/>
    </source>
</evidence>
<dbReference type="GO" id="GO:0005509">
    <property type="term" value="F:calcium ion binding"/>
    <property type="evidence" value="ECO:0007669"/>
    <property type="project" value="InterPro"/>
</dbReference>
<dbReference type="InterPro" id="IPR011992">
    <property type="entry name" value="EF-hand-dom_pair"/>
</dbReference>
<dbReference type="InterPro" id="IPR008901">
    <property type="entry name" value="ACER"/>
</dbReference>
<dbReference type="EMBL" id="JAAMPI010001323">
    <property type="protein sequence ID" value="KAF4625665.1"/>
    <property type="molecule type" value="Genomic_DNA"/>
</dbReference>
<evidence type="ECO:0000256" key="8">
    <source>
        <dbReference type="ARBA" id="ARBA00023136"/>
    </source>
</evidence>
<evidence type="ECO:0000256" key="6">
    <source>
        <dbReference type="ARBA" id="ARBA00022837"/>
    </source>
</evidence>
<evidence type="ECO:0000313" key="13">
    <source>
        <dbReference type="EMBL" id="KAF4625665.1"/>
    </source>
</evidence>
<comment type="similarity">
    <text evidence="2">Belongs to the alkaline ceramidase family.</text>
</comment>
<evidence type="ECO:0000313" key="14">
    <source>
        <dbReference type="Proteomes" id="UP000566819"/>
    </source>
</evidence>
<dbReference type="CDD" id="cd00051">
    <property type="entry name" value="EFh"/>
    <property type="match status" value="1"/>
</dbReference>
<name>A0A8H4VZ39_9HELO</name>
<feature type="binding site" evidence="9">
    <location>
        <position position="25"/>
    </location>
    <ligand>
        <name>Ca(2+)</name>
        <dbReference type="ChEBI" id="CHEBI:29108"/>
    </ligand>
</feature>
<keyword evidence="8 11" id="KW-0472">Membrane</keyword>
<evidence type="ECO:0000256" key="1">
    <source>
        <dbReference type="ARBA" id="ARBA00004141"/>
    </source>
</evidence>
<dbReference type="GO" id="GO:0005789">
    <property type="term" value="C:endoplasmic reticulum membrane"/>
    <property type="evidence" value="ECO:0007669"/>
    <property type="project" value="TreeGrafter"/>
</dbReference>
<accession>A0A8H4VZ39</accession>
<proteinExistence type="inferred from homology"/>
<evidence type="ECO:0000256" key="7">
    <source>
        <dbReference type="ARBA" id="ARBA00022989"/>
    </source>
</evidence>
<feature type="domain" description="EF-hand" evidence="12">
    <location>
        <begin position="283"/>
        <end position="318"/>
    </location>
</feature>
<evidence type="ECO:0000256" key="5">
    <source>
        <dbReference type="ARBA" id="ARBA00022801"/>
    </source>
</evidence>
<evidence type="ECO:0000256" key="10">
    <source>
        <dbReference type="PIRSR" id="PIRSR608901-2"/>
    </source>
</evidence>
<keyword evidence="7 11" id="KW-1133">Transmembrane helix</keyword>
<dbReference type="Proteomes" id="UP000566819">
    <property type="component" value="Unassembled WGS sequence"/>
</dbReference>
<sequence length="337" mass="37943">MADQNEHFAQAGTWDHLSSTANFCEEDYAVTQYVAEFINTLSNIAYVYCALYYPSSAGSRRRLDSMSVALIVVGITSALYHATLRQSMMYADDFSMWLIVACILRSLCCHGQSPTITSLITAVISLGFCIMTIIYLRSGNILIHTAFFAFLVQLIWPRTLFLIYYTQGRSQREKNRLIQRFWKAAIILVVAFIIWNIDLQKCPQLREIRKSLGLPWAWALELHGWWHILTAVGAAEYIRLARHLSQEEIQILKHEFDQYDQDRGGNITVEEFGRVMKKTGQNPTDEELAQIIKEVDLDGDGTINFDEFIAMMTGGAAVAPPVPEKEGAPAAGSTIAA</sequence>
<feature type="transmembrane region" description="Helical" evidence="11">
    <location>
        <begin position="88"/>
        <end position="108"/>
    </location>
</feature>
<evidence type="ECO:0000256" key="3">
    <source>
        <dbReference type="ARBA" id="ARBA00022692"/>
    </source>
</evidence>
<evidence type="ECO:0000256" key="11">
    <source>
        <dbReference type="SAM" id="Phobius"/>
    </source>
</evidence>
<feature type="transmembrane region" description="Helical" evidence="11">
    <location>
        <begin position="65"/>
        <end position="82"/>
    </location>
</feature>
<dbReference type="Gene3D" id="1.10.238.10">
    <property type="entry name" value="EF-hand"/>
    <property type="match status" value="1"/>
</dbReference>
<dbReference type="AlphaFoldDB" id="A0A8H4VZ39"/>
<feature type="binding site" evidence="9">
    <location>
        <position position="36"/>
    </location>
    <ligand>
        <name>Ca(2+)</name>
        <dbReference type="ChEBI" id="CHEBI:29108"/>
    </ligand>
</feature>
<protein>
    <recommendedName>
        <fullName evidence="12">EF-hand domain-containing protein</fullName>
    </recommendedName>
</protein>
<dbReference type="SMART" id="SM00054">
    <property type="entry name" value="EFh"/>
    <property type="match status" value="2"/>
</dbReference>
<gene>
    <name evidence="13" type="ORF">G7Y89_g12499</name>
</gene>
<evidence type="ECO:0000256" key="9">
    <source>
        <dbReference type="PIRSR" id="PIRSR608901-1"/>
    </source>
</evidence>
<dbReference type="Pfam" id="PF05875">
    <property type="entry name" value="Ceramidase"/>
    <property type="match status" value="1"/>
</dbReference>
<dbReference type="InterPro" id="IPR018247">
    <property type="entry name" value="EF_Hand_1_Ca_BS"/>
</dbReference>
<dbReference type="Pfam" id="PF13499">
    <property type="entry name" value="EF-hand_7"/>
    <property type="match status" value="1"/>
</dbReference>
<dbReference type="PROSITE" id="PS00018">
    <property type="entry name" value="EF_HAND_1"/>
    <property type="match status" value="2"/>
</dbReference>
<keyword evidence="3 11" id="KW-0812">Transmembrane</keyword>
<dbReference type="PANTHER" id="PTHR46187:SF1">
    <property type="entry name" value="ALKALINE PHYTOCERAMIDASE"/>
    <property type="match status" value="1"/>
</dbReference>
<dbReference type="GO" id="GO:0046513">
    <property type="term" value="P:ceramide biosynthetic process"/>
    <property type="evidence" value="ECO:0007669"/>
    <property type="project" value="TreeGrafter"/>
</dbReference>
<dbReference type="GO" id="GO:0046514">
    <property type="term" value="P:ceramide catabolic process"/>
    <property type="evidence" value="ECO:0007669"/>
    <property type="project" value="TreeGrafter"/>
</dbReference>
<dbReference type="FunFam" id="1.10.238.10:FF:000178">
    <property type="entry name" value="Calmodulin-2 A"/>
    <property type="match status" value="1"/>
</dbReference>
<dbReference type="PANTHER" id="PTHR46187">
    <property type="entry name" value="ALKALINE CERAMIDASE 3"/>
    <property type="match status" value="1"/>
</dbReference>
<dbReference type="SUPFAM" id="SSF47473">
    <property type="entry name" value="EF-hand"/>
    <property type="match status" value="1"/>
</dbReference>
<dbReference type="InterPro" id="IPR002048">
    <property type="entry name" value="EF_hand_dom"/>
</dbReference>
<comment type="cofactor">
    <cofactor evidence="10">
        <name>Zn(2+)</name>
        <dbReference type="ChEBI" id="CHEBI:29105"/>
    </cofactor>
</comment>
<keyword evidence="5" id="KW-0378">Hydrolase</keyword>
<reference evidence="13 14" key="1">
    <citation type="submission" date="2020-03" db="EMBL/GenBank/DDBJ databases">
        <title>Draft Genome Sequence of Cudoniella acicularis.</title>
        <authorList>
            <person name="Buettner E."/>
            <person name="Kellner H."/>
        </authorList>
    </citation>
    <scope>NUCLEOTIDE SEQUENCE [LARGE SCALE GENOMIC DNA]</scope>
    <source>
        <strain evidence="13 14">DSM 108380</strain>
    </source>
</reference>
<keyword evidence="4" id="KW-0677">Repeat</keyword>
<keyword evidence="10" id="KW-0862">Zinc</keyword>
<feature type="transmembrane region" description="Helical" evidence="11">
    <location>
        <begin position="115"/>
        <end position="135"/>
    </location>
</feature>
<dbReference type="PROSITE" id="PS50222">
    <property type="entry name" value="EF_HAND_2"/>
    <property type="match status" value="2"/>
</dbReference>
<comment type="subcellular location">
    <subcellularLocation>
        <location evidence="1">Membrane</location>
        <topology evidence="1">Multi-pass membrane protein</topology>
    </subcellularLocation>
</comment>